<dbReference type="OrthoDB" id="1822491at2"/>
<proteinExistence type="predicted"/>
<sequence>MPDTNYTRRKHPGIEDRWEDLTKAEQDARRAKGELRYRVRFTKPDGRKGSQGFETLRKAQAFQAQRRVSPEQKFEKAMRSVTVGEVMERWLAVKVQHEPNTITSYKTDVAGIVAQWGTTWRQPWTSTPFWCGLCARDQVRPYGASRSPR</sequence>
<dbReference type="AlphaFoldDB" id="A0A1H9LMR8"/>
<name>A0A1H9LMR8_9ACTN</name>
<accession>A0A1H9LMR8</accession>
<dbReference type="EMBL" id="FOFA01000009">
    <property type="protein sequence ID" value="SER12435.1"/>
    <property type="molecule type" value="Genomic_DNA"/>
</dbReference>
<gene>
    <name evidence="1" type="ORF">SAMN05421756_10917</name>
</gene>
<dbReference type="RefSeq" id="WP_091184485.1">
    <property type="nucleotide sequence ID" value="NZ_FOFA01000009.1"/>
</dbReference>
<evidence type="ECO:0000313" key="1">
    <source>
        <dbReference type="EMBL" id="SER12435.1"/>
    </source>
</evidence>
<organism evidence="1 2">
    <name type="scientific">Microlunatus flavus</name>
    <dbReference type="NCBI Taxonomy" id="1036181"/>
    <lineage>
        <taxon>Bacteria</taxon>
        <taxon>Bacillati</taxon>
        <taxon>Actinomycetota</taxon>
        <taxon>Actinomycetes</taxon>
        <taxon>Propionibacteriales</taxon>
        <taxon>Propionibacteriaceae</taxon>
        <taxon>Microlunatus</taxon>
    </lineage>
</organism>
<protein>
    <submittedName>
        <fullName evidence="1">Uncharacterized protein</fullName>
    </submittedName>
</protein>
<dbReference type="Proteomes" id="UP000198504">
    <property type="component" value="Unassembled WGS sequence"/>
</dbReference>
<dbReference type="STRING" id="1036181.SAMN05421756_10917"/>
<evidence type="ECO:0000313" key="2">
    <source>
        <dbReference type="Proteomes" id="UP000198504"/>
    </source>
</evidence>
<reference evidence="2" key="1">
    <citation type="submission" date="2016-10" db="EMBL/GenBank/DDBJ databases">
        <authorList>
            <person name="Varghese N."/>
            <person name="Submissions S."/>
        </authorList>
    </citation>
    <scope>NUCLEOTIDE SEQUENCE [LARGE SCALE GENOMIC DNA]</scope>
    <source>
        <strain evidence="2">CGMCC 4.6856</strain>
    </source>
</reference>
<keyword evidence="2" id="KW-1185">Reference proteome</keyword>